<evidence type="ECO:0000256" key="1">
    <source>
        <dbReference type="SAM" id="MobiDB-lite"/>
    </source>
</evidence>
<dbReference type="Proteomes" id="UP000070136">
    <property type="component" value="Unassembled WGS sequence"/>
</dbReference>
<organism evidence="2 3">
    <name type="scientific">Streptococcus mitis</name>
    <dbReference type="NCBI Taxonomy" id="28037"/>
    <lineage>
        <taxon>Bacteria</taxon>
        <taxon>Bacillati</taxon>
        <taxon>Bacillota</taxon>
        <taxon>Bacilli</taxon>
        <taxon>Lactobacillales</taxon>
        <taxon>Streptococcaceae</taxon>
        <taxon>Streptococcus</taxon>
        <taxon>Streptococcus mitis group</taxon>
    </lineage>
</organism>
<proteinExistence type="predicted"/>
<name>A0A139Q964_STRMT</name>
<dbReference type="EMBL" id="LQOA01000027">
    <property type="protein sequence ID" value="KXT99044.1"/>
    <property type="molecule type" value="Genomic_DNA"/>
</dbReference>
<feature type="region of interest" description="Disordered" evidence="1">
    <location>
        <begin position="1"/>
        <end position="20"/>
    </location>
</feature>
<accession>A0A139Q964</accession>
<feature type="compositionally biased region" description="Polar residues" evidence="1">
    <location>
        <begin position="1"/>
        <end position="19"/>
    </location>
</feature>
<comment type="caution">
    <text evidence="2">The sequence shown here is derived from an EMBL/GenBank/DDBJ whole genome shotgun (WGS) entry which is preliminary data.</text>
</comment>
<gene>
    <name evidence="2" type="ORF">SMIDD28_00860</name>
</gene>
<protein>
    <submittedName>
        <fullName evidence="2">Uncharacterized protein</fullName>
    </submittedName>
</protein>
<sequence>MLLNIATTTSQRSFNTPDTRSMMPLKTLTTISFNPPNMFEKPSLIFSPSPVESPVSTSNTPLIISAIPPITSEIVLKRTRQTSPIYSITGASTTVNFSTIKEMTGPKFSFTAFEKSAKLPIMPPIFSKAGSIWFLIVSAKPLPIFSRTGWIFSFHPLTKEPTTSDIKEELDSNKGLICSSYT</sequence>
<evidence type="ECO:0000313" key="3">
    <source>
        <dbReference type="Proteomes" id="UP000070136"/>
    </source>
</evidence>
<reference evidence="2 3" key="1">
    <citation type="submission" date="2016-01" db="EMBL/GenBank/DDBJ databases">
        <title>Highly variable Streptococcus oralis are common among viridans streptococci isolated from primates.</title>
        <authorList>
            <person name="Denapaite D."/>
            <person name="Rieger M."/>
            <person name="Koendgen S."/>
            <person name="Brueckner R."/>
            <person name="Ochigava I."/>
            <person name="Kappeler P."/>
            <person name="Maetz-Rensing K."/>
            <person name="Leendertz F."/>
            <person name="Hakenbeck R."/>
        </authorList>
    </citation>
    <scope>NUCLEOTIDE SEQUENCE [LARGE SCALE GENOMIC DNA]</scope>
    <source>
        <strain evidence="2 3">DD28</strain>
    </source>
</reference>
<dbReference type="AlphaFoldDB" id="A0A139Q964"/>
<evidence type="ECO:0000313" key="2">
    <source>
        <dbReference type="EMBL" id="KXT99044.1"/>
    </source>
</evidence>